<accession>A0A7V6A5J7</accession>
<feature type="coiled-coil region" evidence="2">
    <location>
        <begin position="79"/>
        <end position="106"/>
    </location>
</feature>
<dbReference type="Pfam" id="PF01627">
    <property type="entry name" value="Hpt"/>
    <property type="match status" value="1"/>
</dbReference>
<sequence length="109" mass="12229">MTEIFDRQALLERVEGNEELLEELVHIFLDYTPRQLQKLRQALEVGDASGLQGQAHSLKGAAASISAEAVRQVAGQLEISGKNRDLEEAQLLLEALIQEFARFQEVLER</sequence>
<evidence type="ECO:0000313" key="4">
    <source>
        <dbReference type="EMBL" id="HHS30406.1"/>
    </source>
</evidence>
<feature type="domain" description="HPt" evidence="3">
    <location>
        <begin position="17"/>
        <end position="109"/>
    </location>
</feature>
<dbReference type="PROSITE" id="PS50894">
    <property type="entry name" value="HPT"/>
    <property type="match status" value="1"/>
</dbReference>
<reference evidence="4" key="1">
    <citation type="journal article" date="2020" name="mSystems">
        <title>Genome- and Community-Level Interaction Insights into Carbon Utilization and Element Cycling Functions of Hydrothermarchaeota in Hydrothermal Sediment.</title>
        <authorList>
            <person name="Zhou Z."/>
            <person name="Liu Y."/>
            <person name="Xu W."/>
            <person name="Pan J."/>
            <person name="Luo Z.H."/>
            <person name="Li M."/>
        </authorList>
    </citation>
    <scope>NUCLEOTIDE SEQUENCE [LARGE SCALE GENOMIC DNA]</scope>
    <source>
        <strain evidence="4">SpSt-767</strain>
    </source>
</reference>
<protein>
    <submittedName>
        <fullName evidence="4">Hpt domain-containing protein</fullName>
    </submittedName>
</protein>
<evidence type="ECO:0000259" key="3">
    <source>
        <dbReference type="PROSITE" id="PS50894"/>
    </source>
</evidence>
<dbReference type="InterPro" id="IPR036641">
    <property type="entry name" value="HPT_dom_sf"/>
</dbReference>
<dbReference type="AlphaFoldDB" id="A0A7V6A5J7"/>
<evidence type="ECO:0000256" key="1">
    <source>
        <dbReference type="PROSITE-ProRule" id="PRU00110"/>
    </source>
</evidence>
<name>A0A7V6A5J7_9BACT</name>
<proteinExistence type="predicted"/>
<keyword evidence="1" id="KW-0597">Phosphoprotein</keyword>
<comment type="caution">
    <text evidence="4">The sequence shown here is derived from an EMBL/GenBank/DDBJ whole genome shotgun (WGS) entry which is preliminary data.</text>
</comment>
<evidence type="ECO:0000256" key="2">
    <source>
        <dbReference type="SAM" id="Coils"/>
    </source>
</evidence>
<dbReference type="CDD" id="cd00088">
    <property type="entry name" value="HPT"/>
    <property type="match status" value="1"/>
</dbReference>
<dbReference type="GO" id="GO:0004672">
    <property type="term" value="F:protein kinase activity"/>
    <property type="evidence" value="ECO:0007669"/>
    <property type="project" value="UniProtKB-ARBA"/>
</dbReference>
<organism evidence="4">
    <name type="scientific">Desulfobacca acetoxidans</name>
    <dbReference type="NCBI Taxonomy" id="60893"/>
    <lineage>
        <taxon>Bacteria</taxon>
        <taxon>Pseudomonadati</taxon>
        <taxon>Thermodesulfobacteriota</taxon>
        <taxon>Desulfobaccia</taxon>
        <taxon>Desulfobaccales</taxon>
        <taxon>Desulfobaccaceae</taxon>
        <taxon>Desulfobacca</taxon>
    </lineage>
</organism>
<keyword evidence="2" id="KW-0175">Coiled coil</keyword>
<dbReference type="GO" id="GO:0000160">
    <property type="term" value="P:phosphorelay signal transduction system"/>
    <property type="evidence" value="ECO:0007669"/>
    <property type="project" value="InterPro"/>
</dbReference>
<feature type="modified residue" description="Phosphohistidine" evidence="1">
    <location>
        <position position="56"/>
    </location>
</feature>
<gene>
    <name evidence="4" type="ORF">ENV52_11985</name>
</gene>
<dbReference type="Gene3D" id="1.20.120.160">
    <property type="entry name" value="HPT domain"/>
    <property type="match status" value="1"/>
</dbReference>
<dbReference type="EMBL" id="DTGR01000185">
    <property type="protein sequence ID" value="HHS30406.1"/>
    <property type="molecule type" value="Genomic_DNA"/>
</dbReference>
<dbReference type="InterPro" id="IPR008207">
    <property type="entry name" value="Sig_transdc_His_kin_Hpt_dom"/>
</dbReference>
<dbReference type="SUPFAM" id="SSF47226">
    <property type="entry name" value="Histidine-containing phosphotransfer domain, HPT domain"/>
    <property type="match status" value="1"/>
</dbReference>